<dbReference type="GO" id="GO:0000160">
    <property type="term" value="P:phosphorelay signal transduction system"/>
    <property type="evidence" value="ECO:0007669"/>
    <property type="project" value="InterPro"/>
</dbReference>
<evidence type="ECO:0000256" key="1">
    <source>
        <dbReference type="PROSITE-ProRule" id="PRU00169"/>
    </source>
</evidence>
<feature type="domain" description="Response regulatory" evidence="2">
    <location>
        <begin position="3"/>
        <end position="118"/>
    </location>
</feature>
<gene>
    <name evidence="3" type="ORF">FFL34_06750</name>
</gene>
<dbReference type="PROSITE" id="PS50110">
    <property type="entry name" value="RESPONSE_REGULATORY"/>
    <property type="match status" value="1"/>
</dbReference>
<dbReference type="EMBL" id="VCIA01000001">
    <property type="protein sequence ID" value="TMN21845.1"/>
    <property type="molecule type" value="Genomic_DNA"/>
</dbReference>
<evidence type="ECO:0000259" key="2">
    <source>
        <dbReference type="PROSITE" id="PS50110"/>
    </source>
</evidence>
<dbReference type="InterPro" id="IPR052048">
    <property type="entry name" value="ST_Response_Regulator"/>
</dbReference>
<accession>A0A5S3QJ10</accession>
<proteinExistence type="predicted"/>
<dbReference type="PANTHER" id="PTHR43228">
    <property type="entry name" value="TWO-COMPONENT RESPONSE REGULATOR"/>
    <property type="match status" value="1"/>
</dbReference>
<dbReference type="OrthoDB" id="9790669at2"/>
<dbReference type="SMART" id="SM00448">
    <property type="entry name" value="REC"/>
    <property type="match status" value="1"/>
</dbReference>
<dbReference type="SUPFAM" id="SSF52172">
    <property type="entry name" value="CheY-like"/>
    <property type="match status" value="1"/>
</dbReference>
<reference evidence="3 4" key="1">
    <citation type="submission" date="2019-05" db="EMBL/GenBank/DDBJ databases">
        <title>Genomic analysis of Lentibacillus sp. NKC220-2.</title>
        <authorList>
            <person name="Oh Y.J."/>
        </authorList>
    </citation>
    <scope>NUCLEOTIDE SEQUENCE [LARGE SCALE GENOMIC DNA]</scope>
    <source>
        <strain evidence="3 4">NKC220-2</strain>
    </source>
</reference>
<dbReference type="InterPro" id="IPR001789">
    <property type="entry name" value="Sig_transdc_resp-reg_receiver"/>
</dbReference>
<dbReference type="AlphaFoldDB" id="A0A5S3QJ10"/>
<evidence type="ECO:0000313" key="3">
    <source>
        <dbReference type="EMBL" id="TMN21845.1"/>
    </source>
</evidence>
<dbReference type="Proteomes" id="UP000306980">
    <property type="component" value="Unassembled WGS sequence"/>
</dbReference>
<keyword evidence="1" id="KW-0597">Phosphoprotein</keyword>
<dbReference type="InterPro" id="IPR011006">
    <property type="entry name" value="CheY-like_superfamily"/>
</dbReference>
<dbReference type="Pfam" id="PF00072">
    <property type="entry name" value="Response_reg"/>
    <property type="match status" value="1"/>
</dbReference>
<dbReference type="PANTHER" id="PTHR43228:SF1">
    <property type="entry name" value="TWO-COMPONENT RESPONSE REGULATOR ARR22"/>
    <property type="match status" value="1"/>
</dbReference>
<dbReference type="Gene3D" id="3.40.50.2300">
    <property type="match status" value="1"/>
</dbReference>
<name>A0A5S3QJ10_9BACI</name>
<evidence type="ECO:0000313" key="4">
    <source>
        <dbReference type="Proteomes" id="UP000306980"/>
    </source>
</evidence>
<protein>
    <submittedName>
        <fullName evidence="3">Response regulator</fullName>
    </submittedName>
</protein>
<sequence>MRTILIADDSTFMRRFLKRKIQQHGHLDIVEATDGQKAIEAYKQIRPDIVFLDITMPNVNGLTALKEIIAFDLKAKVVMCSAMGTESNVIEALQLGAIDFIVKPNFESLVNVLDKLDSNTE</sequence>
<organism evidence="3 4">
    <name type="scientific">Lentibacillus cibarius</name>
    <dbReference type="NCBI Taxonomy" id="2583219"/>
    <lineage>
        <taxon>Bacteria</taxon>
        <taxon>Bacillati</taxon>
        <taxon>Bacillota</taxon>
        <taxon>Bacilli</taxon>
        <taxon>Bacillales</taxon>
        <taxon>Bacillaceae</taxon>
        <taxon>Lentibacillus</taxon>
    </lineage>
</organism>
<feature type="modified residue" description="4-aspartylphosphate" evidence="1">
    <location>
        <position position="53"/>
    </location>
</feature>
<comment type="caution">
    <text evidence="3">The sequence shown here is derived from an EMBL/GenBank/DDBJ whole genome shotgun (WGS) entry which is preliminary data.</text>
</comment>
<dbReference type="RefSeq" id="WP_138602649.1">
    <property type="nucleotide sequence ID" value="NZ_VCIA01000001.1"/>
</dbReference>